<proteinExistence type="predicted"/>
<gene>
    <name evidence="1" type="ORF">MHSWG343_03340</name>
</gene>
<comment type="caution">
    <text evidence="1">The sequence shown here is derived from an EMBL/GenBank/DDBJ whole genome shotgun (WGS) entry which is preliminary data.</text>
</comment>
<name>A0A478FTC4_9MOLU</name>
<dbReference type="Proteomes" id="UP000324831">
    <property type="component" value="Unassembled WGS sequence"/>
</dbReference>
<evidence type="ECO:0000313" key="2">
    <source>
        <dbReference type="Proteomes" id="UP000324831"/>
    </source>
</evidence>
<evidence type="ECO:0000313" key="1">
    <source>
        <dbReference type="EMBL" id="GCE63345.1"/>
    </source>
</evidence>
<protein>
    <submittedName>
        <fullName evidence="1">Uncharacterized protein</fullName>
    </submittedName>
</protein>
<accession>A0A478FTC4</accession>
<organism evidence="1 2">
    <name type="scientific">Candidatus Mycoplasma haematohominis</name>
    <dbReference type="NCBI Taxonomy" id="1494318"/>
    <lineage>
        <taxon>Bacteria</taxon>
        <taxon>Bacillati</taxon>
        <taxon>Mycoplasmatota</taxon>
        <taxon>Mollicutes</taxon>
        <taxon>Mycoplasmataceae</taxon>
        <taxon>Mycoplasma</taxon>
    </lineage>
</organism>
<reference evidence="1 2" key="1">
    <citation type="submission" date="2019-01" db="EMBL/GenBank/DDBJ databases">
        <title>Draft genome sequences of Candidatus Mycoplasma haemohominis SWG34-3 identified from a patient with pyrexia, anemia and liver dysfunction.</title>
        <authorList>
            <person name="Sekizuka T."/>
            <person name="Hattori N."/>
            <person name="Katano H."/>
            <person name="Takuma T."/>
            <person name="Ito T."/>
            <person name="Arai N."/>
            <person name="Yanai R."/>
            <person name="Ishii S."/>
            <person name="Miura Y."/>
            <person name="Tokunaga T."/>
            <person name="Watanabe H."/>
            <person name="Nomura N."/>
            <person name="Eguchi J."/>
            <person name="Arai T."/>
            <person name="Hasegawa H."/>
            <person name="Nakamaki T."/>
            <person name="Wakita T."/>
            <person name="Niki Y."/>
            <person name="Kuroda M."/>
        </authorList>
    </citation>
    <scope>NUCLEOTIDE SEQUENCE [LARGE SCALE GENOMIC DNA]</scope>
    <source>
        <strain evidence="1">SWG34-3</strain>
    </source>
</reference>
<dbReference type="AlphaFoldDB" id="A0A478FTC4"/>
<dbReference type="EMBL" id="BIMN01000001">
    <property type="protein sequence ID" value="GCE63345.1"/>
    <property type="molecule type" value="Genomic_DNA"/>
</dbReference>
<dbReference type="RefSeq" id="WP_216082933.1">
    <property type="nucleotide sequence ID" value="NZ_CACTIB010000008.1"/>
</dbReference>
<sequence>MTLKSISQLYNGLCLTVKEHVHQKTPLSEFLIDYSGITATSTGKVGEFIGQEKYSGYIGDLSEEGDIHILITKVSGMLLKLMLIQKMKLEEADIYTSKTIQNSIEHLILQMNRLTVREQEQLSKYIGEERWNDLVNRLNIGLINSFSAYEDSMMDRALWLFQIINFRRTKEWKWFRYRSCIRNQEIKAEINQLSKRGVDRMMEIISNEESPKVDLFPYIGHQGEIIVEPDLKINDKVFLISSNSKSLKKPKYIAVLNAIQLLSSETGVEVNEKYIYCIRWDQLLKIS</sequence>